<dbReference type="Proteomes" id="UP000013785">
    <property type="component" value="Unassembled WGS sequence"/>
</dbReference>
<dbReference type="STRING" id="154621.RV11_GL000717"/>
<organism evidence="2 3">
    <name type="scientific">Enterococcus phoeniculicola ATCC BAA-412</name>
    <dbReference type="NCBI Taxonomy" id="1158610"/>
    <lineage>
        <taxon>Bacteria</taxon>
        <taxon>Bacillati</taxon>
        <taxon>Bacillota</taxon>
        <taxon>Bacilli</taxon>
        <taxon>Lactobacillales</taxon>
        <taxon>Enterococcaceae</taxon>
        <taxon>Enterococcus</taxon>
    </lineage>
</organism>
<gene>
    <name evidence="2" type="ORF">UC3_02901</name>
</gene>
<dbReference type="PATRIC" id="fig|1158610.3.peg.2883"/>
<keyword evidence="1" id="KW-1133">Transmembrane helix</keyword>
<protein>
    <recommendedName>
        <fullName evidence="4">DUF3021 domain-containing protein</fullName>
    </recommendedName>
</protein>
<reference evidence="2 3" key="1">
    <citation type="submission" date="2013-02" db="EMBL/GenBank/DDBJ databases">
        <title>The Genome Sequence of Enterococcus phoeniculicola BAA-412.</title>
        <authorList>
            <consortium name="The Broad Institute Genome Sequencing Platform"/>
            <consortium name="The Broad Institute Genome Sequencing Center for Infectious Disease"/>
            <person name="Earl A.M."/>
            <person name="Gilmore M.S."/>
            <person name="Lebreton F."/>
            <person name="Walker B."/>
            <person name="Young S.K."/>
            <person name="Zeng Q."/>
            <person name="Gargeya S."/>
            <person name="Fitzgerald M."/>
            <person name="Haas B."/>
            <person name="Abouelleil A."/>
            <person name="Alvarado L."/>
            <person name="Arachchi H.M."/>
            <person name="Berlin A.M."/>
            <person name="Chapman S.B."/>
            <person name="Dewar J."/>
            <person name="Goldberg J."/>
            <person name="Griggs A."/>
            <person name="Gujja S."/>
            <person name="Hansen M."/>
            <person name="Howarth C."/>
            <person name="Imamovic A."/>
            <person name="Larimer J."/>
            <person name="McCowan C."/>
            <person name="Murphy C."/>
            <person name="Neiman D."/>
            <person name="Pearson M."/>
            <person name="Priest M."/>
            <person name="Roberts A."/>
            <person name="Saif S."/>
            <person name="Shea T."/>
            <person name="Sisk P."/>
            <person name="Sykes S."/>
            <person name="Wortman J."/>
            <person name="Nusbaum C."/>
            <person name="Birren B."/>
        </authorList>
    </citation>
    <scope>NUCLEOTIDE SEQUENCE [LARGE SCALE GENOMIC DNA]</scope>
    <source>
        <strain evidence="2 3">ATCC BAA-412</strain>
    </source>
</reference>
<evidence type="ECO:0000313" key="3">
    <source>
        <dbReference type="Proteomes" id="UP000013785"/>
    </source>
</evidence>
<dbReference type="OrthoDB" id="2183955at2"/>
<name>R3TND3_9ENTE</name>
<evidence type="ECO:0000313" key="2">
    <source>
        <dbReference type="EMBL" id="EOL42548.1"/>
    </source>
</evidence>
<dbReference type="AlphaFoldDB" id="R3TND3"/>
<dbReference type="eggNOG" id="ENOG50307R0">
    <property type="taxonomic scope" value="Bacteria"/>
</dbReference>
<accession>R3TND3</accession>
<evidence type="ECO:0000256" key="1">
    <source>
        <dbReference type="SAM" id="Phobius"/>
    </source>
</evidence>
<keyword evidence="1" id="KW-0812">Transmembrane</keyword>
<evidence type="ECO:0008006" key="4">
    <source>
        <dbReference type="Google" id="ProtNLM"/>
    </source>
</evidence>
<dbReference type="RefSeq" id="WP_010769535.1">
    <property type="nucleotide sequence ID" value="NZ_ASWE01000001.1"/>
</dbReference>
<keyword evidence="1" id="KW-0472">Membrane</keyword>
<sequence>MKNYIRRAISLTSLVFTILVATNLLVNKKALFTIIEYLFFVSVVSGILIFLVDDNGSYSNRRLILNQVLYIGIIFMLVLAGNSLLHWELSYFGLFSNFVLVISIFFFIKLFVYGQDKKEADEINKYIQRKEKSE</sequence>
<feature type="transmembrane region" description="Helical" evidence="1">
    <location>
        <begin position="34"/>
        <end position="52"/>
    </location>
</feature>
<proteinExistence type="predicted"/>
<feature type="transmembrane region" description="Helical" evidence="1">
    <location>
        <begin position="64"/>
        <end position="85"/>
    </location>
</feature>
<keyword evidence="3" id="KW-1185">Reference proteome</keyword>
<dbReference type="HOGENOM" id="CLU_1892981_0_0_9"/>
<feature type="transmembrane region" description="Helical" evidence="1">
    <location>
        <begin position="91"/>
        <end position="112"/>
    </location>
</feature>
<comment type="caution">
    <text evidence="2">The sequence shown here is derived from an EMBL/GenBank/DDBJ whole genome shotgun (WGS) entry which is preliminary data.</text>
</comment>
<dbReference type="EMBL" id="AJAT01000017">
    <property type="protein sequence ID" value="EOL42548.1"/>
    <property type="molecule type" value="Genomic_DNA"/>
</dbReference>